<feature type="transmembrane region" description="Helical" evidence="2">
    <location>
        <begin position="45"/>
        <end position="64"/>
    </location>
</feature>
<organism evidence="4 5">
    <name type="scientific">Natronobacterium haloterrestre</name>
    <name type="common">Halobiforma haloterrestris</name>
    <dbReference type="NCBI Taxonomy" id="148448"/>
    <lineage>
        <taxon>Archaea</taxon>
        <taxon>Methanobacteriati</taxon>
        <taxon>Methanobacteriota</taxon>
        <taxon>Stenosarchaea group</taxon>
        <taxon>Halobacteria</taxon>
        <taxon>Halobacteriales</taxon>
        <taxon>Natrialbaceae</taxon>
        <taxon>Natronobacterium</taxon>
    </lineage>
</organism>
<keyword evidence="2" id="KW-1133">Transmembrane helix</keyword>
<keyword evidence="2" id="KW-0472">Membrane</keyword>
<feature type="transmembrane region" description="Helical" evidence="2">
    <location>
        <begin position="102"/>
        <end position="120"/>
    </location>
</feature>
<proteinExistence type="predicted"/>
<feature type="transmembrane region" description="Helical" evidence="2">
    <location>
        <begin position="70"/>
        <end position="90"/>
    </location>
</feature>
<feature type="domain" description="SPW repeat-containing integral membrane" evidence="3">
    <location>
        <begin position="47"/>
        <end position="144"/>
    </location>
</feature>
<reference evidence="5" key="1">
    <citation type="submission" date="2016-10" db="EMBL/GenBank/DDBJ databases">
        <authorList>
            <person name="Varghese N."/>
            <person name="Submissions S."/>
        </authorList>
    </citation>
    <scope>NUCLEOTIDE SEQUENCE [LARGE SCALE GENOMIC DNA]</scope>
    <source>
        <strain evidence="5">DSM 13078</strain>
    </source>
</reference>
<dbReference type="RefSeq" id="WP_089786909.1">
    <property type="nucleotide sequence ID" value="NZ_FOKW01000003.1"/>
</dbReference>
<evidence type="ECO:0000313" key="5">
    <source>
        <dbReference type="Proteomes" id="UP000199161"/>
    </source>
</evidence>
<evidence type="ECO:0000256" key="2">
    <source>
        <dbReference type="SAM" id="Phobius"/>
    </source>
</evidence>
<sequence>MTGSDWDASEHDPDAKHDERSHTDDRRTDRDVIEYRPNREQRGTLLSVAVVLLGVVTIAGALAIDFAESHAWNAALIGVALCVFGAYNYYRRANQELGSVGVETLAAIAGLWLLASPFLFGPETGTAGPAAAGTEIGAGFLLIVGLLAFGVGSYSAAIAHKRRREADARSTAVYDRRGQ</sequence>
<dbReference type="Proteomes" id="UP000199161">
    <property type="component" value="Unassembled WGS sequence"/>
</dbReference>
<name>A0A1I1FK19_NATHA</name>
<gene>
    <name evidence="4" type="ORF">SAMN05444422_103303</name>
</gene>
<protein>
    <recommendedName>
        <fullName evidence="3">SPW repeat-containing integral membrane domain-containing protein</fullName>
    </recommendedName>
</protein>
<dbReference type="OrthoDB" id="169701at2157"/>
<dbReference type="AlphaFoldDB" id="A0A1I1FK19"/>
<dbReference type="Pfam" id="PF03779">
    <property type="entry name" value="SPW"/>
    <property type="match status" value="1"/>
</dbReference>
<evidence type="ECO:0000259" key="3">
    <source>
        <dbReference type="Pfam" id="PF03779"/>
    </source>
</evidence>
<keyword evidence="2" id="KW-0812">Transmembrane</keyword>
<feature type="compositionally biased region" description="Basic and acidic residues" evidence="1">
    <location>
        <begin position="8"/>
        <end position="30"/>
    </location>
</feature>
<feature type="transmembrane region" description="Helical" evidence="2">
    <location>
        <begin position="140"/>
        <end position="159"/>
    </location>
</feature>
<evidence type="ECO:0000256" key="1">
    <source>
        <dbReference type="SAM" id="MobiDB-lite"/>
    </source>
</evidence>
<feature type="region of interest" description="Disordered" evidence="1">
    <location>
        <begin position="1"/>
        <end position="30"/>
    </location>
</feature>
<accession>A0A1I1FK19</accession>
<keyword evidence="5" id="KW-1185">Reference proteome</keyword>
<evidence type="ECO:0000313" key="4">
    <source>
        <dbReference type="EMBL" id="SFB97400.1"/>
    </source>
</evidence>
<dbReference type="EMBL" id="FOKW01000003">
    <property type="protein sequence ID" value="SFB97400.1"/>
    <property type="molecule type" value="Genomic_DNA"/>
</dbReference>
<dbReference type="InterPro" id="IPR005530">
    <property type="entry name" value="SPW"/>
</dbReference>